<dbReference type="CDD" id="cd08441">
    <property type="entry name" value="PBP2_MetR"/>
    <property type="match status" value="1"/>
</dbReference>
<evidence type="ECO:0000256" key="7">
    <source>
        <dbReference type="ARBA" id="ARBA00023015"/>
    </source>
</evidence>
<dbReference type="EMBL" id="VJWE01000012">
    <property type="protein sequence ID" value="TWG38293.1"/>
    <property type="molecule type" value="Genomic_DNA"/>
</dbReference>
<dbReference type="Pfam" id="PF00126">
    <property type="entry name" value="HTH_1"/>
    <property type="match status" value="1"/>
</dbReference>
<dbReference type="SUPFAM" id="SSF53850">
    <property type="entry name" value="Periplasmic binding protein-like II"/>
    <property type="match status" value="1"/>
</dbReference>
<evidence type="ECO:0000313" key="13">
    <source>
        <dbReference type="EMBL" id="TWG38293.1"/>
    </source>
</evidence>
<reference evidence="13 14" key="1">
    <citation type="journal article" date="2015" name="Stand. Genomic Sci.">
        <title>Genomic Encyclopedia of Bacterial and Archaeal Type Strains, Phase III: the genomes of soil and plant-associated and newly described type strains.</title>
        <authorList>
            <person name="Whitman W.B."/>
            <person name="Woyke T."/>
            <person name="Klenk H.P."/>
            <person name="Zhou Y."/>
            <person name="Lilburn T.G."/>
            <person name="Beck B.J."/>
            <person name="De Vos P."/>
            <person name="Vandamme P."/>
            <person name="Eisen J.A."/>
            <person name="Garrity G."/>
            <person name="Hugenholtz P."/>
            <person name="Kyrpides N.C."/>
        </authorList>
    </citation>
    <scope>NUCLEOTIDE SEQUENCE [LARGE SCALE GENOMIC DNA]</scope>
    <source>
        <strain evidence="13 14">DSM 64</strain>
    </source>
</reference>
<dbReference type="InterPro" id="IPR005119">
    <property type="entry name" value="LysR_subst-bd"/>
</dbReference>
<accession>A0A561XQB3</accession>
<evidence type="ECO:0000256" key="9">
    <source>
        <dbReference type="ARBA" id="ARBA00023159"/>
    </source>
</evidence>
<dbReference type="InterPro" id="IPR036390">
    <property type="entry name" value="WH_DNA-bd_sf"/>
</dbReference>
<evidence type="ECO:0000256" key="3">
    <source>
        <dbReference type="ARBA" id="ARBA00019365"/>
    </source>
</evidence>
<dbReference type="InterPro" id="IPR036388">
    <property type="entry name" value="WH-like_DNA-bd_sf"/>
</dbReference>
<dbReference type="PANTHER" id="PTHR30126">
    <property type="entry name" value="HTH-TYPE TRANSCRIPTIONAL REGULATOR"/>
    <property type="match status" value="1"/>
</dbReference>
<keyword evidence="11" id="KW-0486">Methionine biosynthesis</keyword>
<evidence type="ECO:0000256" key="6">
    <source>
        <dbReference type="ARBA" id="ARBA00022605"/>
    </source>
</evidence>
<dbReference type="GO" id="GO:0003700">
    <property type="term" value="F:DNA-binding transcription factor activity"/>
    <property type="evidence" value="ECO:0007669"/>
    <property type="project" value="InterPro"/>
</dbReference>
<dbReference type="GeneID" id="51111299"/>
<comment type="caution">
    <text evidence="13">The sequence shown here is derived from an EMBL/GenBank/DDBJ whole genome shotgun (WGS) entry which is preliminary data.</text>
</comment>
<dbReference type="PROSITE" id="PS50931">
    <property type="entry name" value="HTH_LYSR"/>
    <property type="match status" value="1"/>
</dbReference>
<keyword evidence="7" id="KW-0805">Transcription regulation</keyword>
<evidence type="ECO:0000259" key="12">
    <source>
        <dbReference type="PROSITE" id="PS50931"/>
    </source>
</evidence>
<evidence type="ECO:0000256" key="11">
    <source>
        <dbReference type="ARBA" id="ARBA00023167"/>
    </source>
</evidence>
<dbReference type="GO" id="GO:0005737">
    <property type="term" value="C:cytoplasm"/>
    <property type="evidence" value="ECO:0007669"/>
    <property type="project" value="UniProtKB-SubCell"/>
</dbReference>
<keyword evidence="8" id="KW-0238">DNA-binding</keyword>
<dbReference type="InterPro" id="IPR037406">
    <property type="entry name" value="MetR_PBP2"/>
</dbReference>
<comment type="similarity">
    <text evidence="2">Belongs to the LysR transcriptional regulatory family.</text>
</comment>
<dbReference type="AlphaFoldDB" id="A0A561XQB3"/>
<proteinExistence type="inferred from homology"/>
<evidence type="ECO:0000256" key="1">
    <source>
        <dbReference type="ARBA" id="ARBA00004496"/>
    </source>
</evidence>
<evidence type="ECO:0000256" key="2">
    <source>
        <dbReference type="ARBA" id="ARBA00009437"/>
    </source>
</evidence>
<dbReference type="GO" id="GO:0000976">
    <property type="term" value="F:transcription cis-regulatory region binding"/>
    <property type="evidence" value="ECO:0007669"/>
    <property type="project" value="TreeGrafter"/>
</dbReference>
<keyword evidence="6" id="KW-0028">Amino-acid biosynthesis</keyword>
<dbReference type="Proteomes" id="UP000321485">
    <property type="component" value="Unassembled WGS sequence"/>
</dbReference>
<dbReference type="InterPro" id="IPR000847">
    <property type="entry name" value="LysR_HTH_N"/>
</dbReference>
<dbReference type="Gene3D" id="3.40.190.10">
    <property type="entry name" value="Periplasmic binding protein-like II"/>
    <property type="match status" value="2"/>
</dbReference>
<dbReference type="SUPFAM" id="SSF46785">
    <property type="entry name" value="Winged helix' DNA-binding domain"/>
    <property type="match status" value="1"/>
</dbReference>
<organism evidence="13 14">
    <name type="scientific">Acidovorax delafieldii</name>
    <name type="common">Pseudomonas delafieldii</name>
    <dbReference type="NCBI Taxonomy" id="47920"/>
    <lineage>
        <taxon>Bacteria</taxon>
        <taxon>Pseudomonadati</taxon>
        <taxon>Pseudomonadota</taxon>
        <taxon>Betaproteobacteria</taxon>
        <taxon>Burkholderiales</taxon>
        <taxon>Comamonadaceae</taxon>
        <taxon>Acidovorax</taxon>
    </lineage>
</organism>
<sequence length="312" mass="34276">MNQSILEVRHLRTLVALRDSGSLVRAAQLLNLTQSALSHQIKLLEDRYGQQLFERKSVPPQFTAVGERLLALADAMLPQVEGAERDIARLVLGQGGQMRIAVECHTCFDWLMPAMDAFRTRWPEVELDIVSGFHADPVGLLHQGRADVAIVSEVDSDEAGVDYHALFGFEIRALLANTHPLVAKPHLVAQDFADQTIITYPVPDEMLDLIRQVLEPAGVRPPRRTTELTVAMLQLVASGRGVAALPLWAVQSYLDRGYVTARPIAAGPGEKGLRGELHAASLPSLSAKPYLQDFVQVTRETSFVTLKGVELL</sequence>
<keyword evidence="5" id="KW-0678">Repressor</keyword>
<gene>
    <name evidence="13" type="ORF">ATF69_2235</name>
</gene>
<dbReference type="RefSeq" id="WP_146870976.1">
    <property type="nucleotide sequence ID" value="NZ_VJWE01000012.1"/>
</dbReference>
<dbReference type="GO" id="GO:0009086">
    <property type="term" value="P:methionine biosynthetic process"/>
    <property type="evidence" value="ECO:0007669"/>
    <property type="project" value="UniProtKB-KW"/>
</dbReference>
<protein>
    <recommendedName>
        <fullName evidence="3">HTH-type transcriptional regulator MetR</fullName>
    </recommendedName>
</protein>
<evidence type="ECO:0000256" key="4">
    <source>
        <dbReference type="ARBA" id="ARBA00022490"/>
    </source>
</evidence>
<evidence type="ECO:0000256" key="10">
    <source>
        <dbReference type="ARBA" id="ARBA00023163"/>
    </source>
</evidence>
<name>A0A561XQB3_ACIDE</name>
<keyword evidence="10" id="KW-0804">Transcription</keyword>
<dbReference type="PANTHER" id="PTHR30126:SF25">
    <property type="entry name" value="HTH-TYPE TRANSCRIPTIONAL REGULATOR METR"/>
    <property type="match status" value="1"/>
</dbReference>
<dbReference type="PRINTS" id="PR00039">
    <property type="entry name" value="HTHLYSR"/>
</dbReference>
<keyword evidence="4" id="KW-0963">Cytoplasm</keyword>
<comment type="subcellular location">
    <subcellularLocation>
        <location evidence="1">Cytoplasm</location>
    </subcellularLocation>
</comment>
<keyword evidence="9" id="KW-0010">Activator</keyword>
<dbReference type="Gene3D" id="1.10.10.10">
    <property type="entry name" value="Winged helix-like DNA-binding domain superfamily/Winged helix DNA-binding domain"/>
    <property type="match status" value="1"/>
</dbReference>
<dbReference type="Pfam" id="PF03466">
    <property type="entry name" value="LysR_substrate"/>
    <property type="match status" value="1"/>
</dbReference>
<evidence type="ECO:0000256" key="8">
    <source>
        <dbReference type="ARBA" id="ARBA00023125"/>
    </source>
</evidence>
<feature type="domain" description="HTH lysR-type" evidence="12">
    <location>
        <begin position="6"/>
        <end position="63"/>
    </location>
</feature>
<evidence type="ECO:0000256" key="5">
    <source>
        <dbReference type="ARBA" id="ARBA00022491"/>
    </source>
</evidence>
<evidence type="ECO:0000313" key="14">
    <source>
        <dbReference type="Proteomes" id="UP000321485"/>
    </source>
</evidence>